<proteinExistence type="predicted"/>
<evidence type="ECO:0000313" key="3">
    <source>
        <dbReference type="Proteomes" id="UP000034344"/>
    </source>
</evidence>
<dbReference type="STRING" id="1618480.US11_C0006G0024"/>
<evidence type="ECO:0000313" key="2">
    <source>
        <dbReference type="EMBL" id="KKQ01582.1"/>
    </source>
</evidence>
<feature type="transmembrane region" description="Helical" evidence="1">
    <location>
        <begin position="359"/>
        <end position="380"/>
    </location>
</feature>
<sequence length="601" mass="66264">MMVPFIKSFFKKFILVILVYGVMVSIFANTFKNNSQNINRFSNQVNVIQKNRQEIYKLINNKEYQKTKQGKTIISIYKMTTCTIMGEACTDNPNDANKNYHKSLVSYAGNLLAYPYINPPASGTYWLYDSAQNTGFIPKTYAAEGVGFGALKPFINLWKVFRDFAYMLLVLVLITIGFMVMFRMKLNPQTVISVENALPKIIVALLLVTFSFAIAGFLIDFMYVAIALAISLLSNNNTYYSANQFMNEYLNADFLKLGSAFFPTKTPNSVIPGLSGLASLLEVGNSLLAILGPVNAIIRAVGGFIGAWWGWMHSWIVLGPATQALDNLQFVASLGKIPGFFIWLILGPIWAMITGGLGAFLLPQLLLALFILLTIFLLIFRIFSLLFRAYLQIILFVIFAPILLIFEAIPGKSVFSWWFKNLLAEIITFPLIIIIFIVGYIITGSFAAAGNTMWAPPFLYGMDPNAFSVVLGIGLMFLIPDIIKLVKELLGVKGLPLSFGPGMFFAGAGTAIGGGMGVLGQFGSISLATGAIGKMMTGRRHGLSGIFYLNPGIFRISTPINLKIKTEKIINIKPIMQDVKSSWAFLIFSGLPRDVCKVNAA</sequence>
<name>A0A0G0E7Y5_9BACT</name>
<organism evidence="2 3">
    <name type="scientific">Candidatus Roizmanbacteria bacterium GW2011_GWA2_36_23</name>
    <dbReference type="NCBI Taxonomy" id="1618480"/>
    <lineage>
        <taxon>Bacteria</taxon>
        <taxon>Candidatus Roizmaniibacteriota</taxon>
    </lineage>
</organism>
<evidence type="ECO:0000256" key="1">
    <source>
        <dbReference type="SAM" id="Phobius"/>
    </source>
</evidence>
<accession>A0A0G0E7Y5</accession>
<protein>
    <submittedName>
        <fullName evidence="2">Uncharacterized protein</fullName>
    </submittedName>
</protein>
<dbReference type="Proteomes" id="UP000034344">
    <property type="component" value="Unassembled WGS sequence"/>
</dbReference>
<keyword evidence="1" id="KW-0472">Membrane</keyword>
<dbReference type="EMBL" id="LBRS01000006">
    <property type="protein sequence ID" value="KKQ01582.1"/>
    <property type="molecule type" value="Genomic_DNA"/>
</dbReference>
<keyword evidence="1" id="KW-1133">Transmembrane helix</keyword>
<feature type="transmembrane region" description="Helical" evidence="1">
    <location>
        <begin position="296"/>
        <end position="318"/>
    </location>
</feature>
<reference evidence="2 3" key="1">
    <citation type="journal article" date="2015" name="Nature">
        <title>rRNA introns, odd ribosomes, and small enigmatic genomes across a large radiation of phyla.</title>
        <authorList>
            <person name="Brown C.T."/>
            <person name="Hug L.A."/>
            <person name="Thomas B.C."/>
            <person name="Sharon I."/>
            <person name="Castelle C.J."/>
            <person name="Singh A."/>
            <person name="Wilkins M.J."/>
            <person name="Williams K.H."/>
            <person name="Banfield J.F."/>
        </authorList>
    </citation>
    <scope>NUCLEOTIDE SEQUENCE [LARGE SCALE GENOMIC DNA]</scope>
</reference>
<feature type="transmembrane region" description="Helical" evidence="1">
    <location>
        <begin position="466"/>
        <end position="483"/>
    </location>
</feature>
<keyword evidence="1" id="KW-0812">Transmembrane</keyword>
<feature type="transmembrane region" description="Helical" evidence="1">
    <location>
        <begin position="164"/>
        <end position="182"/>
    </location>
</feature>
<feature type="transmembrane region" description="Helical" evidence="1">
    <location>
        <begin position="426"/>
        <end position="454"/>
    </location>
</feature>
<feature type="transmembrane region" description="Helical" evidence="1">
    <location>
        <begin position="387"/>
        <end position="406"/>
    </location>
</feature>
<feature type="transmembrane region" description="Helical" evidence="1">
    <location>
        <begin position="503"/>
        <end position="532"/>
    </location>
</feature>
<dbReference type="AlphaFoldDB" id="A0A0G0E7Y5"/>
<gene>
    <name evidence="2" type="ORF">US11_C0006G0024</name>
</gene>
<feature type="transmembrane region" description="Helical" evidence="1">
    <location>
        <begin position="203"/>
        <end position="230"/>
    </location>
</feature>
<feature type="transmembrane region" description="Helical" evidence="1">
    <location>
        <begin position="330"/>
        <end position="353"/>
    </location>
</feature>
<comment type="caution">
    <text evidence="2">The sequence shown here is derived from an EMBL/GenBank/DDBJ whole genome shotgun (WGS) entry which is preliminary data.</text>
</comment>